<dbReference type="InterPro" id="IPR029753">
    <property type="entry name" value="D-isomer_DH_CS"/>
</dbReference>
<sequence length="320" mass="36337">MKPKIYVTRKIEDSVKEKLENYCEVTMWEKEDVPVPKEVLIEEVRKVEGLYCLLTETIDKEVIESAPDLKVISNMAVGFNNIDIEEAKKHNIIVTNTPEILTETTADLTFALLMATARRIVEAVDYIKSNQWVTWSPMQLTGRDVHGATLGIIGMGRIGSALARRAKGFNMNIIYHNRNRSLEQERELDVQYVEFEELLKTSDFICVMVPYSEETKNLISEREFRLMKDTSILVNTSRGGIVDEDALYMALTNQQIGAAGLDVFEEEPINKSNRFVSLPNVISLPHIGSASIDTRLKMEEVAAENLLRVLQNNPPIYRVV</sequence>
<accession>A0A5Q2TPM3</accession>
<dbReference type="InterPro" id="IPR029752">
    <property type="entry name" value="D-isomer_DH_CS1"/>
</dbReference>
<dbReference type="KEGG" id="grc:GI584_19565"/>
<evidence type="ECO:0000259" key="4">
    <source>
        <dbReference type="Pfam" id="PF00389"/>
    </source>
</evidence>
<dbReference type="GO" id="GO:0005829">
    <property type="term" value="C:cytosol"/>
    <property type="evidence" value="ECO:0007669"/>
    <property type="project" value="TreeGrafter"/>
</dbReference>
<dbReference type="SUPFAM" id="SSF51735">
    <property type="entry name" value="NAD(P)-binding Rossmann-fold domains"/>
    <property type="match status" value="1"/>
</dbReference>
<feature type="domain" description="D-isomer specific 2-hydroxyacid dehydrogenase NAD-binding" evidence="5">
    <location>
        <begin position="110"/>
        <end position="288"/>
    </location>
</feature>
<organism evidence="6 7">
    <name type="scientific">Gracilibacillus salitolerans</name>
    <dbReference type="NCBI Taxonomy" id="2663022"/>
    <lineage>
        <taxon>Bacteria</taxon>
        <taxon>Bacillati</taxon>
        <taxon>Bacillota</taxon>
        <taxon>Bacilli</taxon>
        <taxon>Bacillales</taxon>
        <taxon>Bacillaceae</taxon>
        <taxon>Gracilibacillus</taxon>
    </lineage>
</organism>
<comment type="similarity">
    <text evidence="1 3">Belongs to the D-isomer specific 2-hydroxyacid dehydrogenase family.</text>
</comment>
<evidence type="ECO:0000256" key="2">
    <source>
        <dbReference type="ARBA" id="ARBA00023002"/>
    </source>
</evidence>
<protein>
    <submittedName>
        <fullName evidence="6">D-glycerate dehydrogenase</fullName>
    </submittedName>
</protein>
<dbReference type="Gene3D" id="3.40.50.720">
    <property type="entry name" value="NAD(P)-binding Rossmann-like Domain"/>
    <property type="match status" value="2"/>
</dbReference>
<name>A0A5Q2TPM3_9BACI</name>
<dbReference type="FunFam" id="3.40.50.720:FF:000462">
    <property type="entry name" value="Glyoxylate reductase (NADP+)"/>
    <property type="match status" value="1"/>
</dbReference>
<dbReference type="SUPFAM" id="SSF52283">
    <property type="entry name" value="Formate/glycerate dehydrogenase catalytic domain-like"/>
    <property type="match status" value="1"/>
</dbReference>
<evidence type="ECO:0000313" key="6">
    <source>
        <dbReference type="EMBL" id="QGH36111.1"/>
    </source>
</evidence>
<keyword evidence="2 3" id="KW-0560">Oxidoreductase</keyword>
<evidence type="ECO:0000259" key="5">
    <source>
        <dbReference type="Pfam" id="PF02826"/>
    </source>
</evidence>
<gene>
    <name evidence="6" type="ORF">GI584_19565</name>
</gene>
<evidence type="ECO:0000313" key="7">
    <source>
        <dbReference type="Proteomes" id="UP000339690"/>
    </source>
</evidence>
<dbReference type="EMBL" id="CP045915">
    <property type="protein sequence ID" value="QGH36111.1"/>
    <property type="molecule type" value="Genomic_DNA"/>
</dbReference>
<dbReference type="InterPro" id="IPR006139">
    <property type="entry name" value="D-isomer_2_OHA_DH_cat_dom"/>
</dbReference>
<dbReference type="PROSITE" id="PS00671">
    <property type="entry name" value="D_2_HYDROXYACID_DH_3"/>
    <property type="match status" value="1"/>
</dbReference>
<dbReference type="GO" id="GO:0051287">
    <property type="term" value="F:NAD binding"/>
    <property type="evidence" value="ECO:0007669"/>
    <property type="project" value="InterPro"/>
</dbReference>
<dbReference type="AlphaFoldDB" id="A0A5Q2TPM3"/>
<keyword evidence="7" id="KW-1185">Reference proteome</keyword>
<dbReference type="Pfam" id="PF00389">
    <property type="entry name" value="2-Hacid_dh"/>
    <property type="match status" value="1"/>
</dbReference>
<reference evidence="6 7" key="1">
    <citation type="submission" date="2019-11" db="EMBL/GenBank/DDBJ databases">
        <title>Gracilibacillus salitolerans sp. nov., a moderate halophile isolated from a saline soil in northwest China.</title>
        <authorList>
            <person name="Gan L."/>
        </authorList>
    </citation>
    <scope>NUCLEOTIDE SEQUENCE [LARGE SCALE GENOMIC DNA]</scope>
    <source>
        <strain evidence="6 7">SCU50</strain>
    </source>
</reference>
<feature type="domain" description="D-isomer specific 2-hydroxyacid dehydrogenase catalytic" evidence="4">
    <location>
        <begin position="6"/>
        <end position="319"/>
    </location>
</feature>
<dbReference type="GO" id="GO:0030267">
    <property type="term" value="F:glyoxylate reductase (NADPH) activity"/>
    <property type="evidence" value="ECO:0007669"/>
    <property type="project" value="TreeGrafter"/>
</dbReference>
<dbReference type="RefSeq" id="WP_100359146.1">
    <property type="nucleotide sequence ID" value="NZ_CP045915.1"/>
</dbReference>
<dbReference type="InterPro" id="IPR036291">
    <property type="entry name" value="NAD(P)-bd_dom_sf"/>
</dbReference>
<dbReference type="GO" id="GO:0016618">
    <property type="term" value="F:hydroxypyruvate reductase [NAD(P)H] activity"/>
    <property type="evidence" value="ECO:0007669"/>
    <property type="project" value="TreeGrafter"/>
</dbReference>
<dbReference type="Pfam" id="PF02826">
    <property type="entry name" value="2-Hacid_dh_C"/>
    <property type="match status" value="1"/>
</dbReference>
<dbReference type="PANTHER" id="PTHR10996:SF283">
    <property type="entry name" value="GLYOXYLATE_HYDROXYPYRUVATE REDUCTASE B"/>
    <property type="match status" value="1"/>
</dbReference>
<evidence type="ECO:0000256" key="1">
    <source>
        <dbReference type="ARBA" id="ARBA00005854"/>
    </source>
</evidence>
<evidence type="ECO:0000256" key="3">
    <source>
        <dbReference type="RuleBase" id="RU003719"/>
    </source>
</evidence>
<dbReference type="InterPro" id="IPR050223">
    <property type="entry name" value="D-isomer_2-hydroxyacid_DH"/>
</dbReference>
<dbReference type="InterPro" id="IPR006140">
    <property type="entry name" value="D-isomer_DH_NAD-bd"/>
</dbReference>
<dbReference type="Proteomes" id="UP000339690">
    <property type="component" value="Chromosome"/>
</dbReference>
<dbReference type="PROSITE" id="PS00065">
    <property type="entry name" value="D_2_HYDROXYACID_DH_1"/>
    <property type="match status" value="1"/>
</dbReference>
<dbReference type="PANTHER" id="PTHR10996">
    <property type="entry name" value="2-HYDROXYACID DEHYDROGENASE-RELATED"/>
    <property type="match status" value="1"/>
</dbReference>
<proteinExistence type="inferred from homology"/>
<dbReference type="CDD" id="cd05301">
    <property type="entry name" value="GDH"/>
    <property type="match status" value="1"/>
</dbReference>